<sequence length="86" mass="10111">MTGDFSLTDQKKRYIESVELPEEWDSIIQEAKKKPSPFSVVNMHYLDFVNMKAATDDYFLKPPILPLKIKSVHMLYITEKDFDVRV</sequence>
<organism evidence="1 2">
    <name type="scientific">Dryococelus australis</name>
    <dbReference type="NCBI Taxonomy" id="614101"/>
    <lineage>
        <taxon>Eukaryota</taxon>
        <taxon>Metazoa</taxon>
        <taxon>Ecdysozoa</taxon>
        <taxon>Arthropoda</taxon>
        <taxon>Hexapoda</taxon>
        <taxon>Insecta</taxon>
        <taxon>Pterygota</taxon>
        <taxon>Neoptera</taxon>
        <taxon>Polyneoptera</taxon>
        <taxon>Phasmatodea</taxon>
        <taxon>Verophasmatodea</taxon>
        <taxon>Anareolatae</taxon>
        <taxon>Phasmatidae</taxon>
        <taxon>Eurycanthinae</taxon>
        <taxon>Dryococelus</taxon>
    </lineage>
</organism>
<comment type="caution">
    <text evidence="1">The sequence shown here is derived from an EMBL/GenBank/DDBJ whole genome shotgun (WGS) entry which is preliminary data.</text>
</comment>
<name>A0ABQ9I605_9NEOP</name>
<accession>A0ABQ9I605</accession>
<protein>
    <submittedName>
        <fullName evidence="1">Uncharacterized protein</fullName>
    </submittedName>
</protein>
<gene>
    <name evidence="1" type="ORF">PR048_010914</name>
</gene>
<evidence type="ECO:0000313" key="2">
    <source>
        <dbReference type="Proteomes" id="UP001159363"/>
    </source>
</evidence>
<dbReference type="EMBL" id="JARBHB010000003">
    <property type="protein sequence ID" value="KAJ8891398.1"/>
    <property type="molecule type" value="Genomic_DNA"/>
</dbReference>
<dbReference type="Proteomes" id="UP001159363">
    <property type="component" value="Chromosome 3"/>
</dbReference>
<proteinExistence type="predicted"/>
<evidence type="ECO:0000313" key="1">
    <source>
        <dbReference type="EMBL" id="KAJ8891398.1"/>
    </source>
</evidence>
<keyword evidence="2" id="KW-1185">Reference proteome</keyword>
<reference evidence="1 2" key="1">
    <citation type="submission" date="2023-02" db="EMBL/GenBank/DDBJ databases">
        <title>LHISI_Scaffold_Assembly.</title>
        <authorList>
            <person name="Stuart O.P."/>
            <person name="Cleave R."/>
            <person name="Magrath M.J.L."/>
            <person name="Mikheyev A.S."/>
        </authorList>
    </citation>
    <scope>NUCLEOTIDE SEQUENCE [LARGE SCALE GENOMIC DNA]</scope>
    <source>
        <strain evidence="1">Daus_M_001</strain>
        <tissue evidence="1">Leg muscle</tissue>
    </source>
</reference>